<sequence>MGEQICKIPIIPNAPNDRKGWFHNPHGYYTSKSAYSWLLLKQIGYDPHRLFWRTIRKMKTLAKIRIFYLIHALKECPNAREILAVGGLNDKLLDGEYTRCVDWIEDAMGEMDLQAVSDFITTLWNSWNNKNNFISRGKEEEARIVSERASSLSKEFRIHNLTNKPILPVTPVEMNWVKPQNGIIKINFDATIAPTIMGYGIIARDWDGFVLGGSEGFIESGMQADWAELRAFEESIDFRKKFNFKDVQFEMDSAGLVNRINNRYKDLTMMGHRLKEVCPHLRDFNSSNTIWASRYSNRIANLLGKRALINKCNLTFLMDYPLEIHDLVSKDAIN</sequence>
<dbReference type="InterPro" id="IPR052929">
    <property type="entry name" value="RNase_H-like_EbsB-rel"/>
</dbReference>
<organism evidence="2 3">
    <name type="scientific">Gossypium raimondii</name>
    <name type="common">Peruvian cotton</name>
    <name type="synonym">Gossypium klotzschianum subsp. raimondii</name>
    <dbReference type="NCBI Taxonomy" id="29730"/>
    <lineage>
        <taxon>Eukaryota</taxon>
        <taxon>Viridiplantae</taxon>
        <taxon>Streptophyta</taxon>
        <taxon>Embryophyta</taxon>
        <taxon>Tracheophyta</taxon>
        <taxon>Spermatophyta</taxon>
        <taxon>Magnoliopsida</taxon>
        <taxon>eudicotyledons</taxon>
        <taxon>Gunneridae</taxon>
        <taxon>Pentapetalae</taxon>
        <taxon>rosids</taxon>
        <taxon>malvids</taxon>
        <taxon>Malvales</taxon>
        <taxon>Malvaceae</taxon>
        <taxon>Malvoideae</taxon>
        <taxon>Gossypium</taxon>
    </lineage>
</organism>
<dbReference type="GO" id="GO:0004523">
    <property type="term" value="F:RNA-DNA hybrid ribonuclease activity"/>
    <property type="evidence" value="ECO:0007669"/>
    <property type="project" value="InterPro"/>
</dbReference>
<evidence type="ECO:0000313" key="3">
    <source>
        <dbReference type="Proteomes" id="UP000593578"/>
    </source>
</evidence>
<name>A0A7J8Q5N4_GOSRA</name>
<dbReference type="InterPro" id="IPR002156">
    <property type="entry name" value="RNaseH_domain"/>
</dbReference>
<dbReference type="PANTHER" id="PTHR47074:SF48">
    <property type="entry name" value="POLYNUCLEOTIDYL TRANSFERASE, RIBONUCLEASE H-LIKE SUPERFAMILY PROTEIN"/>
    <property type="match status" value="1"/>
</dbReference>
<dbReference type="PANTHER" id="PTHR47074">
    <property type="entry name" value="BNAC02G40300D PROTEIN"/>
    <property type="match status" value="1"/>
</dbReference>
<dbReference type="InterPro" id="IPR012337">
    <property type="entry name" value="RNaseH-like_sf"/>
</dbReference>
<dbReference type="AlphaFoldDB" id="A0A7J8Q5N4"/>
<evidence type="ECO:0000259" key="1">
    <source>
        <dbReference type="Pfam" id="PF13456"/>
    </source>
</evidence>
<dbReference type="Pfam" id="PF13456">
    <property type="entry name" value="RVT_3"/>
    <property type="match status" value="1"/>
</dbReference>
<proteinExistence type="predicted"/>
<dbReference type="InterPro" id="IPR044730">
    <property type="entry name" value="RNase_H-like_dom_plant"/>
</dbReference>
<dbReference type="Gene3D" id="3.30.420.10">
    <property type="entry name" value="Ribonuclease H-like superfamily/Ribonuclease H"/>
    <property type="match status" value="1"/>
</dbReference>
<dbReference type="InterPro" id="IPR036397">
    <property type="entry name" value="RNaseH_sf"/>
</dbReference>
<dbReference type="Proteomes" id="UP000593578">
    <property type="component" value="Unassembled WGS sequence"/>
</dbReference>
<accession>A0A7J8Q5N4</accession>
<dbReference type="EMBL" id="JABEZZ010000009">
    <property type="protein sequence ID" value="MBA0596748.1"/>
    <property type="molecule type" value="Genomic_DNA"/>
</dbReference>
<feature type="domain" description="RNase H type-1" evidence="1">
    <location>
        <begin position="193"/>
        <end position="307"/>
    </location>
</feature>
<evidence type="ECO:0000313" key="2">
    <source>
        <dbReference type="EMBL" id="MBA0596748.1"/>
    </source>
</evidence>
<gene>
    <name evidence="2" type="ORF">Gorai_013557</name>
</gene>
<dbReference type="CDD" id="cd06222">
    <property type="entry name" value="RNase_H_like"/>
    <property type="match status" value="1"/>
</dbReference>
<dbReference type="SUPFAM" id="SSF53098">
    <property type="entry name" value="Ribonuclease H-like"/>
    <property type="match status" value="1"/>
</dbReference>
<dbReference type="GO" id="GO:0003676">
    <property type="term" value="F:nucleic acid binding"/>
    <property type="evidence" value="ECO:0007669"/>
    <property type="project" value="InterPro"/>
</dbReference>
<reference evidence="2 3" key="1">
    <citation type="journal article" date="2019" name="Genome Biol. Evol.">
        <title>Insights into the evolution of the New World diploid cottons (Gossypium, subgenus Houzingenia) based on genome sequencing.</title>
        <authorList>
            <person name="Grover C.E."/>
            <person name="Arick M.A. 2nd"/>
            <person name="Thrash A."/>
            <person name="Conover J.L."/>
            <person name="Sanders W.S."/>
            <person name="Peterson D.G."/>
            <person name="Frelichowski J.E."/>
            <person name="Scheffler J.A."/>
            <person name="Scheffler B.E."/>
            <person name="Wendel J.F."/>
        </authorList>
    </citation>
    <scope>NUCLEOTIDE SEQUENCE [LARGE SCALE GENOMIC DNA]</scope>
    <source>
        <strain evidence="2">8</strain>
        <tissue evidence="2">Leaf</tissue>
    </source>
</reference>
<comment type="caution">
    <text evidence="2">The sequence shown here is derived from an EMBL/GenBank/DDBJ whole genome shotgun (WGS) entry which is preliminary data.</text>
</comment>
<protein>
    <recommendedName>
        <fullName evidence="1">RNase H type-1 domain-containing protein</fullName>
    </recommendedName>
</protein>